<accession>A0A4C1X7L1</accession>
<evidence type="ECO:0000313" key="3">
    <source>
        <dbReference type="Proteomes" id="UP000299102"/>
    </source>
</evidence>
<evidence type="ECO:0000313" key="2">
    <source>
        <dbReference type="EMBL" id="GBP58872.1"/>
    </source>
</evidence>
<feature type="region of interest" description="Disordered" evidence="1">
    <location>
        <begin position="24"/>
        <end position="63"/>
    </location>
</feature>
<proteinExistence type="predicted"/>
<feature type="compositionally biased region" description="Basic and acidic residues" evidence="1">
    <location>
        <begin position="24"/>
        <end position="35"/>
    </location>
</feature>
<reference evidence="2 3" key="1">
    <citation type="journal article" date="2019" name="Commun. Biol.">
        <title>The bagworm genome reveals a unique fibroin gene that provides high tensile strength.</title>
        <authorList>
            <person name="Kono N."/>
            <person name="Nakamura H."/>
            <person name="Ohtoshi R."/>
            <person name="Tomita M."/>
            <person name="Numata K."/>
            <person name="Arakawa K."/>
        </authorList>
    </citation>
    <scope>NUCLEOTIDE SEQUENCE [LARGE SCALE GENOMIC DNA]</scope>
</reference>
<organism evidence="2 3">
    <name type="scientific">Eumeta variegata</name>
    <name type="common">Bagworm moth</name>
    <name type="synonym">Eumeta japonica</name>
    <dbReference type="NCBI Taxonomy" id="151549"/>
    <lineage>
        <taxon>Eukaryota</taxon>
        <taxon>Metazoa</taxon>
        <taxon>Ecdysozoa</taxon>
        <taxon>Arthropoda</taxon>
        <taxon>Hexapoda</taxon>
        <taxon>Insecta</taxon>
        <taxon>Pterygota</taxon>
        <taxon>Neoptera</taxon>
        <taxon>Endopterygota</taxon>
        <taxon>Lepidoptera</taxon>
        <taxon>Glossata</taxon>
        <taxon>Ditrysia</taxon>
        <taxon>Tineoidea</taxon>
        <taxon>Psychidae</taxon>
        <taxon>Oiketicinae</taxon>
        <taxon>Eumeta</taxon>
    </lineage>
</organism>
<comment type="caution">
    <text evidence="2">The sequence shown here is derived from an EMBL/GenBank/DDBJ whole genome shotgun (WGS) entry which is preliminary data.</text>
</comment>
<dbReference type="AlphaFoldDB" id="A0A4C1X7L1"/>
<dbReference type="EMBL" id="BGZK01000747">
    <property type="protein sequence ID" value="GBP58872.1"/>
    <property type="molecule type" value="Genomic_DNA"/>
</dbReference>
<name>A0A4C1X7L1_EUMVA</name>
<protein>
    <submittedName>
        <fullName evidence="2">Uncharacterized protein</fullName>
    </submittedName>
</protein>
<keyword evidence="3" id="KW-1185">Reference proteome</keyword>
<evidence type="ECO:0000256" key="1">
    <source>
        <dbReference type="SAM" id="MobiDB-lite"/>
    </source>
</evidence>
<sequence>MTEGKPHGCMKLKIFGHAMEDIRSHKPEGRCDKGPRRLGPGRQTPPRLYDQSDTEYKKHNPYLEDTSPRGISFPFFFCLVFSKTVDTRLCAAAVSLLLGRIGRWTERDRSFRVLARTLGSGGTRQ</sequence>
<dbReference type="Proteomes" id="UP000299102">
    <property type="component" value="Unassembled WGS sequence"/>
</dbReference>
<dbReference type="OrthoDB" id="1737200at2759"/>
<gene>
    <name evidence="2" type="ORF">EVAR_54666_1</name>
</gene>